<comment type="catalytic activity">
    <reaction evidence="15">
        <text>docosanoyl-[(phenol)carboxyphthiodiolenone synthase] + 2 (S)-methylmalonyl-CoA + 3 malonyl-CoA + 5 NADPH + 10 H(+) = C34-carboxyphthiodiolenone-[(phenol)carboxyphthiodiolenone synthase] + 5 CO2 + 5 NADP(+) + 5 CoA + 2 H2O</text>
        <dbReference type="Rhea" id="RHEA:57752"/>
        <dbReference type="Rhea" id="RHEA-COMP:14987"/>
        <dbReference type="Rhea" id="RHEA-COMP:14988"/>
        <dbReference type="ChEBI" id="CHEBI:15377"/>
        <dbReference type="ChEBI" id="CHEBI:15378"/>
        <dbReference type="ChEBI" id="CHEBI:16526"/>
        <dbReference type="ChEBI" id="CHEBI:57287"/>
        <dbReference type="ChEBI" id="CHEBI:57327"/>
        <dbReference type="ChEBI" id="CHEBI:57384"/>
        <dbReference type="ChEBI" id="CHEBI:57783"/>
        <dbReference type="ChEBI" id="CHEBI:58349"/>
        <dbReference type="ChEBI" id="CHEBI:142237"/>
        <dbReference type="ChEBI" id="CHEBI:142238"/>
        <dbReference type="EC" id="2.3.1.292"/>
    </reaction>
</comment>
<dbReference type="GO" id="GO:0071766">
    <property type="term" value="P:Actinobacterium-type cell wall biogenesis"/>
    <property type="evidence" value="ECO:0007669"/>
    <property type="project" value="UniProtKB-ARBA"/>
</dbReference>
<evidence type="ECO:0000256" key="14">
    <source>
        <dbReference type="ARBA" id="ARBA00051971"/>
    </source>
</evidence>
<evidence type="ECO:0000256" key="1">
    <source>
        <dbReference type="ARBA" id="ARBA00001937"/>
    </source>
</evidence>
<dbReference type="InterPro" id="IPR029058">
    <property type="entry name" value="AB_hydrolase_fold"/>
</dbReference>
<evidence type="ECO:0000259" key="25">
    <source>
        <dbReference type="PROSITE" id="PS52004"/>
    </source>
</evidence>
<dbReference type="GO" id="GO:0016491">
    <property type="term" value="F:oxidoreductase activity"/>
    <property type="evidence" value="ECO:0007669"/>
    <property type="project" value="UniProtKB-KW"/>
</dbReference>
<dbReference type="InterPro" id="IPR018201">
    <property type="entry name" value="Ketoacyl_synth_AS"/>
</dbReference>
<dbReference type="EMBL" id="FOLM01000007">
    <property type="protein sequence ID" value="SFC87958.1"/>
    <property type="molecule type" value="Genomic_DNA"/>
</dbReference>
<evidence type="ECO:0000256" key="11">
    <source>
        <dbReference type="ARBA" id="ARBA00023268"/>
    </source>
</evidence>
<evidence type="ECO:0000256" key="6">
    <source>
        <dbReference type="ARBA" id="ARBA00022832"/>
    </source>
</evidence>
<evidence type="ECO:0000256" key="9">
    <source>
        <dbReference type="ARBA" id="ARBA00023098"/>
    </source>
</evidence>
<name>A0A1I1MXH7_9ACTN</name>
<keyword evidence="4" id="KW-0597">Phosphoprotein</keyword>
<evidence type="ECO:0000256" key="12">
    <source>
        <dbReference type="ARBA" id="ARBA00023315"/>
    </source>
</evidence>
<proteinExistence type="predicted"/>
<comment type="catalytic activity">
    <reaction evidence="13">
        <text>17-(4-hydroxyphenyl)heptadecanoyl-[(phenol)carboxyphthiodiolenone synthase] + 2 (S)-methylmalonyl-CoA + 3 malonyl-CoA + 5 NADPH + 10 H(+) = C35-(phenol)carboxyphthiodiolenone-[(phenol)carboxyphthiodiolenone synthase] + 5 CO2 + 5 NADP(+) + 5 CoA + 2 H2O</text>
        <dbReference type="Rhea" id="RHEA:57756"/>
        <dbReference type="Rhea" id="RHEA-COMP:14272"/>
        <dbReference type="Rhea" id="RHEA-COMP:14989"/>
        <dbReference type="ChEBI" id="CHEBI:15377"/>
        <dbReference type="ChEBI" id="CHEBI:15378"/>
        <dbReference type="ChEBI" id="CHEBI:16526"/>
        <dbReference type="ChEBI" id="CHEBI:57287"/>
        <dbReference type="ChEBI" id="CHEBI:57327"/>
        <dbReference type="ChEBI" id="CHEBI:57384"/>
        <dbReference type="ChEBI" id="CHEBI:57783"/>
        <dbReference type="ChEBI" id="CHEBI:58349"/>
        <dbReference type="ChEBI" id="CHEBI:133300"/>
        <dbReference type="ChEBI" id="CHEBI:142259"/>
        <dbReference type="EC" id="2.3.1.292"/>
    </reaction>
</comment>
<evidence type="ECO:0000256" key="23">
    <source>
        <dbReference type="SAM" id="MobiDB-lite"/>
    </source>
</evidence>
<keyword evidence="7" id="KW-0521">NADP</keyword>
<feature type="region of interest" description="Disordered" evidence="23">
    <location>
        <begin position="431"/>
        <end position="453"/>
    </location>
</feature>
<dbReference type="SMART" id="SM00827">
    <property type="entry name" value="PKS_AT"/>
    <property type="match status" value="1"/>
</dbReference>
<keyword evidence="8" id="KW-0560">Oxidoreductase</keyword>
<dbReference type="Proteomes" id="UP000199207">
    <property type="component" value="Unassembled WGS sequence"/>
</dbReference>
<dbReference type="Gene3D" id="3.30.70.3290">
    <property type="match status" value="2"/>
</dbReference>
<comment type="catalytic activity">
    <reaction evidence="14">
        <text>19-(4-hydroxyphenyl)nonadecanoyl-[(phenol)carboxyphthiodiolenone synthase] + 2 (S)-methylmalonyl-CoA + 3 malonyl-CoA + 5 NADPH + 10 H(+) = C37-(phenol)carboxyphthiodiolenone-[(phenol)carboxyphthiodiolenone synthase] + 5 CO2 + 5 NADP(+) + 5 CoA + 2 H2O</text>
        <dbReference type="Rhea" id="RHEA:57760"/>
        <dbReference type="Rhea" id="RHEA-COMP:14273"/>
        <dbReference type="Rhea" id="RHEA-COMP:14990"/>
        <dbReference type="ChEBI" id="CHEBI:15377"/>
        <dbReference type="ChEBI" id="CHEBI:15378"/>
        <dbReference type="ChEBI" id="CHEBI:16526"/>
        <dbReference type="ChEBI" id="CHEBI:57287"/>
        <dbReference type="ChEBI" id="CHEBI:57327"/>
        <dbReference type="ChEBI" id="CHEBI:57384"/>
        <dbReference type="ChEBI" id="CHEBI:57783"/>
        <dbReference type="ChEBI" id="CHEBI:58349"/>
        <dbReference type="ChEBI" id="CHEBI:133301"/>
        <dbReference type="ChEBI" id="CHEBI:142260"/>
        <dbReference type="EC" id="2.3.1.292"/>
    </reaction>
</comment>
<evidence type="ECO:0000256" key="3">
    <source>
        <dbReference type="ARBA" id="ARBA00022450"/>
    </source>
</evidence>
<dbReference type="InterPro" id="IPR057326">
    <property type="entry name" value="KR_dom"/>
</dbReference>
<evidence type="ECO:0000256" key="7">
    <source>
        <dbReference type="ARBA" id="ARBA00022857"/>
    </source>
</evidence>
<keyword evidence="12" id="KW-0012">Acyltransferase</keyword>
<dbReference type="InterPro" id="IPR014043">
    <property type="entry name" value="Acyl_transferase_dom"/>
</dbReference>
<feature type="compositionally biased region" description="Low complexity" evidence="23">
    <location>
        <begin position="1406"/>
        <end position="1423"/>
    </location>
</feature>
<dbReference type="InterPro" id="IPR013968">
    <property type="entry name" value="PKS_KR"/>
</dbReference>
<evidence type="ECO:0000256" key="15">
    <source>
        <dbReference type="ARBA" id="ARBA00052119"/>
    </source>
</evidence>
<dbReference type="InterPro" id="IPR009081">
    <property type="entry name" value="PP-bd_ACP"/>
</dbReference>
<feature type="region of interest" description="Disordered" evidence="23">
    <location>
        <begin position="1000"/>
        <end position="1021"/>
    </location>
</feature>
<evidence type="ECO:0000256" key="2">
    <source>
        <dbReference type="ARBA" id="ARBA00001957"/>
    </source>
</evidence>
<dbReference type="GO" id="GO:0004312">
    <property type="term" value="F:fatty acid synthase activity"/>
    <property type="evidence" value="ECO:0007669"/>
    <property type="project" value="TreeGrafter"/>
</dbReference>
<comment type="function">
    <text evidence="17">Part of the PpsABCDE complex involved in the biosynthesis of the lipid core common to phthiocerols and phenolphthiocerols by successive additions of malonyl-CoA or methylmalonyl-CoA extender units. PpsA can accept as substrate the activated forms of either icosanoyl (C20), docosanoyl (C22) or lignoceroyl (C24) groups from FadD26, or a (4-hydroxyphenyl)-C17 or (4-hydroxyphenyl)-C19 fatty acyl from FadD29. PpsA initiates the biosynthesis and extends its substrate using a malonyl-CoA extender unit. The PpsB and PpsC proteins add the second and third malonyl-CoA extender units. PpsD adds an (R)-methylmalonyl unit and PpsE adds a second (R)-methylmalonyl unit. The incorporation of the methylmalonyl units results in formation of two branched methyl groups in the elongated product.</text>
</comment>
<feature type="domain" description="Ketosynthase family 3 (KS3)" evidence="25">
    <location>
        <begin position="9"/>
        <end position="429"/>
    </location>
</feature>
<feature type="compositionally biased region" description="Low complexity" evidence="23">
    <location>
        <begin position="2343"/>
        <end position="2370"/>
    </location>
</feature>
<dbReference type="SMART" id="SM00822">
    <property type="entry name" value="PKS_KR"/>
    <property type="match status" value="2"/>
</dbReference>
<dbReference type="Gene3D" id="3.40.366.10">
    <property type="entry name" value="Malonyl-Coenzyme A Acyl Carrier Protein, domain 2"/>
    <property type="match status" value="2"/>
</dbReference>
<dbReference type="GO" id="GO:0004315">
    <property type="term" value="F:3-oxoacyl-[acyl-carrier-protein] synthase activity"/>
    <property type="evidence" value="ECO:0007669"/>
    <property type="project" value="InterPro"/>
</dbReference>
<dbReference type="Pfam" id="PF02801">
    <property type="entry name" value="Ketoacyl-synt_C"/>
    <property type="match status" value="2"/>
</dbReference>
<dbReference type="PANTHER" id="PTHR43775">
    <property type="entry name" value="FATTY ACID SYNTHASE"/>
    <property type="match status" value="1"/>
</dbReference>
<dbReference type="InterPro" id="IPR036736">
    <property type="entry name" value="ACP-like_sf"/>
</dbReference>
<keyword evidence="27" id="KW-1185">Reference proteome</keyword>
<dbReference type="InterPro" id="IPR014030">
    <property type="entry name" value="Ketoacyl_synth_N"/>
</dbReference>
<dbReference type="Gene3D" id="3.40.50.720">
    <property type="entry name" value="NAD(P)-binding Rossmann-like Domain"/>
    <property type="match status" value="2"/>
</dbReference>
<evidence type="ECO:0000256" key="8">
    <source>
        <dbReference type="ARBA" id="ARBA00023002"/>
    </source>
</evidence>
<dbReference type="GO" id="GO:0031177">
    <property type="term" value="F:phosphopantetheine binding"/>
    <property type="evidence" value="ECO:0007669"/>
    <property type="project" value="InterPro"/>
</dbReference>
<dbReference type="InterPro" id="IPR020841">
    <property type="entry name" value="PKS_Beta-ketoAc_synthase_dom"/>
</dbReference>
<dbReference type="SMART" id="SM00823">
    <property type="entry name" value="PKS_PP"/>
    <property type="match status" value="2"/>
</dbReference>
<feature type="region of interest" description="Disordered" evidence="23">
    <location>
        <begin position="2906"/>
        <end position="2933"/>
    </location>
</feature>
<dbReference type="GO" id="GO:0006633">
    <property type="term" value="P:fatty acid biosynthetic process"/>
    <property type="evidence" value="ECO:0007669"/>
    <property type="project" value="InterPro"/>
</dbReference>
<evidence type="ECO:0000256" key="5">
    <source>
        <dbReference type="ARBA" id="ARBA00022679"/>
    </source>
</evidence>
<evidence type="ECO:0000256" key="22">
    <source>
        <dbReference type="ARBA" id="ARBA00084020"/>
    </source>
</evidence>
<sequence length="3038" mass="315340">MTDLTEHSPTDIALVGMAGRFPGAGDVGALWRTVRAGRTGITTFTDEELRAAGVPEERLADPTYVKAGAVLDGIELFDAEFFGMNPREAQILDPQHRLFLEHCWHALEDAACDPARLDGSVGVFAGCAWSSYLTSNLTPAGVPLDMGVVLGNEKDTLATRAAHLLGLTGPALAVQTACSTSLVAVCLAANSLAGFQCDVALAGGVSLSVPHRVGYQYQPGGIASPDGRCRAFDAAGQGAPLGSGVGVVALRRLEDALADGDRVYAVLRGWAVNNDGDRKAGFTAPGVDGQAAVIEEALGAAGLDPGDVDYLEAHGTGTALGDAAEITALQRVFHGRSLSIGSVKTNVGHLDRAAGVTGLIKAALALHHEEIPATLHLERPNPQLTDGGAELTVVTERQPWPRRGGERPRRAGVSAFGIGGTNAHVVLEEAPPQAAAPGPAGPAEPSSEPRPAVRAEPLVWSARTAEAADRAAEALAGHLETTGDRLTDIAHTLATGRRVFAHRRMLVAGSAADAAGALRRGEGVLAAENGATGRPVRLLLDGTVPAHRPGMAQELRAADPEFRAVYDSCREQAGERAADTPLGGAFVLALALGRLVRSWGVEPAPVAGRGPAGHAAAACLAGVMSPADALALAGRIERTGRSADAGGAGRAELTRWVAGTLTLRPPALPAACPRTGRPLTAAQATDPAHWAGLPADGAEGTGGAGAWPVPPDDDSVLLHLGPETENVAGDRPLPVVAALPGAGDARPAAAVLAEAAGRLWLAGAALDWSAYRAGRTPRRVGLPGYPFQRKRYWIDPVPRPEPATAPEPERQREPGQERVRLLVPEWHPAPDTGTCAAASPGGGRYRIVPDRGGVAGELARLLRRSGAENVRTGPAGDTAGDTADTVVDLSGLDRAEDEAVPAVRSVAAVLASGAGRVLVATRGGQAAGDSGSGSPVSATQAALGVLPVVAGQEHPGLDSRCVDLDPAYGPAEAARALAAELARPAEGVVVAHRAGRRLLPGHAPAPEASPEVTGEVTGPAAPGIRPGGTYLITGGLGVVGRTLAGHLIRRGAGRVVLTSRSGPGSGTGRLRALHALRDLGAEIVTPRADVTDPAAMRELFLDGERIDGVIHAAADADQDGLRPLADLDEATVARHFGAKVRGARVLAEVLDALPAERRPDWCMLFSSTSAVLGGLTLGAYAAANAALAAHARGRGGDGTGGGTRWISAAWDTWPGTLERVDGRLAESMAAHAMTEREALAAFDRVLELARPAVVAAAGGLDGRLPTAGPSPSAAAGTTAATAPRFPRPDLPQPYVAPRTATERRLAELWSSVLGVEPVGVRDNFFDLSGNSLLALRMLGLVKDEFGVAVPTVTLFDKPTVRDLATVVGAGAPAAEPPAPPREGPGTAGPDDRDAQDVAAVAASVTASGPAGVPADAVPAAVPAQRDTRPDPDPDADRHIAIVGMAGRFPGAGDVGAFWRNLCDGVESISFFTPEEMIAAGVAPEVARDPAYVAARPVLDDITGFDAGFFGLSPRMAALTDPQQRLFLEVCWEALEQSGYCRPEHRGRVGVFGGCNLSTYLLGIAGRFTSDEDASIYELVMGNDKDALTTTVSYLFDLRGPSVAVQSFCSTSLVAVHTAVRALRAGECEMAMAGGVSVRVPDRVGHLHSPGGQESPDGHVRAFDAQARGSMFGDGAAVVVLKKLGDALRDGDHIWAVIRGSALNNDGALKAGYTAPSVTGQAAVIADAMADAGVTAEDVGYVEAHGTGTVLGDPIEVAALTRAFGPTGRTQYCALGSVKPNVGHLDRAAGTTGLIKTAMVVRDGLIPPTLHFTEPNPEIDFAAGPFRVAGELTPWQGGGDGTGRPRIAGLNSLGMGGTNVHVVVEQPPGRPAPPPADPATVRRHQVLPVSARTADAADASVRRLAGHLRGNPDLRLADVAFTLQVGRRTFEHRRVAVAGTLAGAVTALDEGPAGRIETADDRPVAFLFAGVGEQYPGLVGELYRREPVFRAALDDCLARLPRDCPAAGLGELLTGPRGAGPDLAALLGRGGSGGPGGGQDRRAAGLERTEVVQPLLFAVDYALARTLMEWGVRPSVMLGYSLGEYVAACLSGVLSLDDALALVAHRAALIARHAEPGAMAAVPLPEEELRRRFPLARLGVDVAALNGPELTVVAGPADALDRLAEELRAADTVCRPLRTTHAFHSRMLAPVAERLTAWIREHITLNAPAIPYLSNVTGGEADAALVTDPAYWARHMCEPVRFHRAAGALLADEELAVVEIGPGQSLGALLRSGGCPPARWPMITSTLPAANDRRPDDQVFADCLARLWLLGADIDWAAHHRDAGTGRIPLPTYPFQRQRYWIDPAPAGSAPGGSAASAATTAAPAAATGPGMPELPEGTSDPLTEFDRIPLLPEERWLHVPVWRQSPAGSAPALATARSWLVFTREGAAERIAGELARAASVTGARLTLVRPGDAYRAPATAADPDPGAGDGPAVAAVRPGNVADALALLRDLKAAGALPDRVVHLWNLAPDGDPLALGLHTLVALARGAGDIGLENWALDIVASGTQRVLDDAELRPDAATLTGPALVIPMEYPTVSTRLIDTVPDPDPAAVAAELHRPAPGRTVALRGRRRWLPAYQALPPADPDATAREVLREGGVYLITGGLGGIGLAMAEQLARACRARLVLFGRRGLPPRERWRSIADGTAEASEQIRARVRRVLDVLEQGGEVEIVEGDVAEPADVLRAVELARERFGALHGVLHTAGVPGTGLMQFKQPGDAEQVLAPKLAGSRALDAALERAGVALDFLVLFSSITSVTGGGPGQVDYCAANAFLDAWAPGRRDRHRTTVSVAWGEWTWNAWDEGLSGYEENIQTYFREHRARFGIAFDQGWRTLLRALAAGEPHVVVSTQDLPAVADVAARFSVASLTEGPSAPDTGERHPRPDLVTPYREPQGPAEEAVARAWSDALRLERVGVLDNFFELGGTSLLGITLLSTLRKSFPDAELPPHVIHEAPTVSALARLVEGTPAPAAAAPGRDGAEQARLRRSGVRAAAARRRRP</sequence>
<evidence type="ECO:0000256" key="20">
    <source>
        <dbReference type="ARBA" id="ARBA00075053"/>
    </source>
</evidence>
<dbReference type="Gene3D" id="3.40.47.10">
    <property type="match status" value="2"/>
</dbReference>
<feature type="region of interest" description="Disordered" evidence="23">
    <location>
        <begin position="1370"/>
        <end position="1393"/>
    </location>
</feature>
<feature type="compositionally biased region" description="Low complexity" evidence="23">
    <location>
        <begin position="1265"/>
        <end position="1283"/>
    </location>
</feature>
<keyword evidence="5 26" id="KW-0808">Transferase</keyword>
<dbReference type="Gene3D" id="3.40.50.1820">
    <property type="entry name" value="alpha/beta hydrolase"/>
    <property type="match status" value="2"/>
</dbReference>
<feature type="region of interest" description="Disordered" evidence="23">
    <location>
        <begin position="1260"/>
        <end position="1292"/>
    </location>
</feature>
<dbReference type="EC" id="2.3.1.292" evidence="18"/>
<dbReference type="PROSITE" id="PS00606">
    <property type="entry name" value="KS3_1"/>
    <property type="match status" value="1"/>
</dbReference>
<dbReference type="InterPro" id="IPR016035">
    <property type="entry name" value="Acyl_Trfase/lysoPLipase"/>
</dbReference>
<feature type="domain" description="Carrier" evidence="24">
    <location>
        <begin position="1296"/>
        <end position="1371"/>
    </location>
</feature>
<dbReference type="Pfam" id="PF00698">
    <property type="entry name" value="Acyl_transf_1"/>
    <property type="match status" value="1"/>
</dbReference>
<keyword evidence="11" id="KW-0511">Multifunctional enzyme</keyword>
<evidence type="ECO:0000256" key="10">
    <source>
        <dbReference type="ARBA" id="ARBA00023194"/>
    </source>
</evidence>
<dbReference type="InterPro" id="IPR001227">
    <property type="entry name" value="Ac_transferase_dom_sf"/>
</dbReference>
<feature type="domain" description="Carrier" evidence="24">
    <location>
        <begin position="2930"/>
        <end position="3006"/>
    </location>
</feature>
<dbReference type="PROSITE" id="PS52004">
    <property type="entry name" value="KS3_2"/>
    <property type="match status" value="2"/>
</dbReference>
<dbReference type="CDD" id="cd00833">
    <property type="entry name" value="PKS"/>
    <property type="match status" value="2"/>
</dbReference>
<comment type="catalytic activity">
    <reaction evidence="16">
        <text>icosanoyl-[(phenol)carboxyphthiodiolenone synthase] + 2 (S)-methylmalonyl-CoA + 3 malonyl-CoA + 5 NADPH + 10 H(+) = C32-carboxyphthiodiolenone-[(phenol)carboxyphthiodiolenone synthase] + 5 CO2 + 5 NADP(+) + 5 CoA + 2 H2O</text>
        <dbReference type="Rhea" id="RHEA:57748"/>
        <dbReference type="Rhea" id="RHEA-COMP:14985"/>
        <dbReference type="Rhea" id="RHEA-COMP:14986"/>
        <dbReference type="ChEBI" id="CHEBI:15377"/>
        <dbReference type="ChEBI" id="CHEBI:15378"/>
        <dbReference type="ChEBI" id="CHEBI:16526"/>
        <dbReference type="ChEBI" id="CHEBI:57287"/>
        <dbReference type="ChEBI" id="CHEBI:57327"/>
        <dbReference type="ChEBI" id="CHEBI:57384"/>
        <dbReference type="ChEBI" id="CHEBI:57783"/>
        <dbReference type="ChEBI" id="CHEBI:58349"/>
        <dbReference type="ChEBI" id="CHEBI:87848"/>
        <dbReference type="ChEBI" id="CHEBI:142236"/>
        <dbReference type="EC" id="2.3.1.292"/>
    </reaction>
</comment>
<dbReference type="InterPro" id="IPR050091">
    <property type="entry name" value="PKS_NRPS_Biosynth_Enz"/>
</dbReference>
<dbReference type="Pfam" id="PF00550">
    <property type="entry name" value="PP-binding"/>
    <property type="match status" value="2"/>
</dbReference>
<keyword evidence="3" id="KW-0596">Phosphopantetheine</keyword>
<evidence type="ECO:0000256" key="19">
    <source>
        <dbReference type="ARBA" id="ARBA00073623"/>
    </source>
</evidence>
<comment type="cofactor">
    <cofactor evidence="2">
        <name>pantetheine 4'-phosphate</name>
        <dbReference type="ChEBI" id="CHEBI:47942"/>
    </cofactor>
</comment>
<evidence type="ECO:0000313" key="27">
    <source>
        <dbReference type="Proteomes" id="UP000199207"/>
    </source>
</evidence>
<feature type="region of interest" description="Disordered" evidence="23">
    <location>
        <begin position="1406"/>
        <end position="1437"/>
    </location>
</feature>
<dbReference type="GO" id="GO:0017000">
    <property type="term" value="P:antibiotic biosynthetic process"/>
    <property type="evidence" value="ECO:0007669"/>
    <property type="project" value="UniProtKB-KW"/>
</dbReference>
<evidence type="ECO:0000256" key="17">
    <source>
        <dbReference type="ARBA" id="ARBA00058455"/>
    </source>
</evidence>
<gene>
    <name evidence="26" type="ORF">SAMN05421773_10725</name>
</gene>
<feature type="compositionally biased region" description="Basic residues" evidence="23">
    <location>
        <begin position="3023"/>
        <end position="3038"/>
    </location>
</feature>
<dbReference type="Pfam" id="PF00109">
    <property type="entry name" value="ketoacyl-synt"/>
    <property type="match status" value="2"/>
</dbReference>
<dbReference type="FunFam" id="1.10.1200.10:FF:000005">
    <property type="entry name" value="Nonribosomal peptide synthetase 1"/>
    <property type="match status" value="1"/>
</dbReference>
<evidence type="ECO:0000313" key="26">
    <source>
        <dbReference type="EMBL" id="SFC87958.1"/>
    </source>
</evidence>
<keyword evidence="9" id="KW-0443">Lipid metabolism</keyword>
<feature type="region of interest" description="Disordered" evidence="23">
    <location>
        <begin position="2343"/>
        <end position="2382"/>
    </location>
</feature>
<dbReference type="InterPro" id="IPR020806">
    <property type="entry name" value="PKS_PP-bd"/>
</dbReference>
<dbReference type="InterPro" id="IPR016036">
    <property type="entry name" value="Malonyl_transacylase_ACP-bd"/>
</dbReference>
<keyword evidence="6" id="KW-0276">Fatty acid metabolism</keyword>
<dbReference type="RefSeq" id="WP_093839163.1">
    <property type="nucleotide sequence ID" value="NZ_FOLM01000007.1"/>
</dbReference>
<feature type="region of interest" description="Disordered" evidence="23">
    <location>
        <begin position="796"/>
        <end position="815"/>
    </location>
</feature>
<keyword evidence="10" id="KW-0045">Antibiotic biosynthesis</keyword>
<dbReference type="SUPFAM" id="SSF51735">
    <property type="entry name" value="NAD(P)-binding Rossmann-fold domains"/>
    <property type="match status" value="4"/>
</dbReference>
<feature type="domain" description="Ketosynthase family 3 (KS3)" evidence="25">
    <location>
        <begin position="1436"/>
        <end position="1865"/>
    </location>
</feature>
<dbReference type="Pfam" id="PF08659">
    <property type="entry name" value="KR"/>
    <property type="match status" value="2"/>
</dbReference>
<evidence type="ECO:0000256" key="16">
    <source>
        <dbReference type="ARBA" id="ARBA00052745"/>
    </source>
</evidence>
<feature type="compositionally biased region" description="Basic and acidic residues" evidence="23">
    <location>
        <begin position="1425"/>
        <end position="1437"/>
    </location>
</feature>
<dbReference type="InterPro" id="IPR014031">
    <property type="entry name" value="Ketoacyl_synth_C"/>
</dbReference>
<evidence type="ECO:0000259" key="24">
    <source>
        <dbReference type="PROSITE" id="PS50075"/>
    </source>
</evidence>
<dbReference type="OrthoDB" id="9778690at2"/>
<dbReference type="STRING" id="910347.SAMN05421773_10725"/>
<dbReference type="InterPro" id="IPR016039">
    <property type="entry name" value="Thiolase-like"/>
</dbReference>
<protein>
    <recommendedName>
        <fullName evidence="19">Phenolphthiocerol/phthiocerol polyketide synthase subunit E</fullName>
        <ecNumber evidence="18">2.3.1.292</ecNumber>
    </recommendedName>
    <alternativeName>
        <fullName evidence="21">(Phenol)carboxyphthiodiolenone synthase subunit E</fullName>
    </alternativeName>
    <alternativeName>
        <fullName evidence="22">Beta-ketoacyl-acyl-carrier-protein synthase I</fullName>
    </alternativeName>
    <alternativeName>
        <fullName evidence="20">Phthiocerol synthesis polyketide synthase type I PpsE</fullName>
    </alternativeName>
</protein>
<dbReference type="SUPFAM" id="SSF55048">
    <property type="entry name" value="Probable ACP-binding domain of malonyl-CoA ACP transacylase"/>
    <property type="match status" value="1"/>
</dbReference>
<dbReference type="SMART" id="SM00825">
    <property type="entry name" value="PKS_KS"/>
    <property type="match status" value="2"/>
</dbReference>
<evidence type="ECO:0000256" key="18">
    <source>
        <dbReference type="ARBA" id="ARBA00066974"/>
    </source>
</evidence>
<evidence type="ECO:0000256" key="21">
    <source>
        <dbReference type="ARBA" id="ARBA00078169"/>
    </source>
</evidence>
<dbReference type="CDD" id="cd08953">
    <property type="entry name" value="KR_2_SDR_x"/>
    <property type="match status" value="1"/>
</dbReference>
<dbReference type="GO" id="GO:0034081">
    <property type="term" value="C:polyketide synthase complex"/>
    <property type="evidence" value="ECO:0007669"/>
    <property type="project" value="UniProtKB-ARBA"/>
</dbReference>
<organism evidence="26 27">
    <name type="scientific">Streptomyces aidingensis</name>
    <dbReference type="NCBI Taxonomy" id="910347"/>
    <lineage>
        <taxon>Bacteria</taxon>
        <taxon>Bacillati</taxon>
        <taxon>Actinomycetota</taxon>
        <taxon>Actinomycetes</taxon>
        <taxon>Kitasatosporales</taxon>
        <taxon>Streptomycetaceae</taxon>
        <taxon>Streptomyces</taxon>
    </lineage>
</organism>
<feature type="region of interest" description="Disordered" evidence="23">
    <location>
        <begin position="3006"/>
        <end position="3038"/>
    </location>
</feature>
<dbReference type="SUPFAM" id="SSF53901">
    <property type="entry name" value="Thiolase-like"/>
    <property type="match status" value="2"/>
</dbReference>
<dbReference type="SUPFAM" id="SSF47336">
    <property type="entry name" value="ACP-like"/>
    <property type="match status" value="2"/>
</dbReference>
<reference evidence="26 27" key="1">
    <citation type="submission" date="2016-10" db="EMBL/GenBank/DDBJ databases">
        <authorList>
            <person name="de Groot N.N."/>
        </authorList>
    </citation>
    <scope>NUCLEOTIDE SEQUENCE [LARGE SCALE GENOMIC DNA]</scope>
    <source>
        <strain evidence="26 27">CGMCC 4.5739</strain>
    </source>
</reference>
<dbReference type="FunFam" id="3.40.47.10:FF:000042">
    <property type="entry name" value="Polyketide synthase Pks13"/>
    <property type="match status" value="2"/>
</dbReference>
<evidence type="ECO:0000256" key="4">
    <source>
        <dbReference type="ARBA" id="ARBA00022553"/>
    </source>
</evidence>
<dbReference type="Pfam" id="PF16197">
    <property type="entry name" value="KAsynt_C_assoc"/>
    <property type="match status" value="2"/>
</dbReference>
<dbReference type="InterPro" id="IPR036291">
    <property type="entry name" value="NAD(P)-bd_dom_sf"/>
</dbReference>
<comment type="cofactor">
    <cofactor evidence="1">
        <name>NADP(+)</name>
        <dbReference type="ChEBI" id="CHEBI:58349"/>
    </cofactor>
</comment>
<dbReference type="PROSITE" id="PS50075">
    <property type="entry name" value="CARRIER"/>
    <property type="match status" value="2"/>
</dbReference>
<dbReference type="SUPFAM" id="SSF52151">
    <property type="entry name" value="FabD/lysophospholipase-like"/>
    <property type="match status" value="2"/>
</dbReference>
<feature type="compositionally biased region" description="Low complexity" evidence="23">
    <location>
        <begin position="431"/>
        <end position="452"/>
    </location>
</feature>
<evidence type="ECO:0000256" key="13">
    <source>
        <dbReference type="ARBA" id="ARBA00050973"/>
    </source>
</evidence>
<dbReference type="PANTHER" id="PTHR43775:SF51">
    <property type="entry name" value="INACTIVE PHENOLPHTHIOCEROL SYNTHESIS POLYKETIDE SYNTHASE TYPE I PKS1-RELATED"/>
    <property type="match status" value="1"/>
</dbReference>
<dbReference type="InterPro" id="IPR032821">
    <property type="entry name" value="PKS_assoc"/>
</dbReference>
<accession>A0A1I1MXH7</accession>